<evidence type="ECO:0000313" key="2">
    <source>
        <dbReference type="EMBL" id="NYG01264.1"/>
    </source>
</evidence>
<name>A0A852W380_PSEA5</name>
<dbReference type="Proteomes" id="UP000549695">
    <property type="component" value="Unassembled WGS sequence"/>
</dbReference>
<keyword evidence="3" id="KW-1185">Reference proteome</keyword>
<dbReference type="GeneID" id="98051340"/>
<reference evidence="2 3" key="1">
    <citation type="submission" date="2020-07" db="EMBL/GenBank/DDBJ databases">
        <title>Sequencing the genomes of 1000 actinobacteria strains.</title>
        <authorList>
            <person name="Klenk H.-P."/>
        </authorList>
    </citation>
    <scope>NUCLEOTIDE SEQUENCE [LARGE SCALE GENOMIC DNA]</scope>
    <source>
        <strain evidence="2 3">DSM 44749</strain>
    </source>
</reference>
<dbReference type="RefSeq" id="WP_179760701.1">
    <property type="nucleotide sequence ID" value="NZ_BAAAJZ010000008.1"/>
</dbReference>
<gene>
    <name evidence="2" type="ORF">HDA37_001549</name>
</gene>
<dbReference type="InterPro" id="IPR006311">
    <property type="entry name" value="TAT_signal"/>
</dbReference>
<proteinExistence type="predicted"/>
<feature type="region of interest" description="Disordered" evidence="1">
    <location>
        <begin position="1"/>
        <end position="36"/>
    </location>
</feature>
<comment type="caution">
    <text evidence="2">The sequence shown here is derived from an EMBL/GenBank/DDBJ whole genome shotgun (WGS) entry which is preliminary data.</text>
</comment>
<dbReference type="AlphaFoldDB" id="A0A852W380"/>
<accession>A0A852W380</accession>
<evidence type="ECO:0000256" key="1">
    <source>
        <dbReference type="SAM" id="MobiDB-lite"/>
    </source>
</evidence>
<protein>
    <recommendedName>
        <fullName evidence="4">DUF4439 domain-containing protein</fullName>
    </recommendedName>
</protein>
<evidence type="ECO:0008006" key="4">
    <source>
        <dbReference type="Google" id="ProtNLM"/>
    </source>
</evidence>
<organism evidence="2 3">
    <name type="scientific">Pseudonocardia alni</name>
    <name type="common">Amycolata alni</name>
    <dbReference type="NCBI Taxonomy" id="33907"/>
    <lineage>
        <taxon>Bacteria</taxon>
        <taxon>Bacillati</taxon>
        <taxon>Actinomycetota</taxon>
        <taxon>Actinomycetes</taxon>
        <taxon>Pseudonocardiales</taxon>
        <taxon>Pseudonocardiaceae</taxon>
        <taxon>Pseudonocardia</taxon>
    </lineage>
</organism>
<sequence length="181" mass="17628">MNDREPSVSPRVSPAGPPPSVAPSPVTRRGGARPTRRQVLATAAAVAATVPLAGCSSATTRTEDASDALLALADAARSDAALVVAAVTGDPSLAGRLEPLRAARMEHAAALDQAGGRTPGQIAAPATPPSGDLAAVRDAVAGSARSAGEVVPRASALQVGLVAEVAACCATYAAVLTGAPA</sequence>
<evidence type="ECO:0000313" key="3">
    <source>
        <dbReference type="Proteomes" id="UP000549695"/>
    </source>
</evidence>
<dbReference type="PROSITE" id="PS51318">
    <property type="entry name" value="TAT"/>
    <property type="match status" value="1"/>
</dbReference>
<dbReference type="EMBL" id="JACCCZ010000001">
    <property type="protein sequence ID" value="NYG01264.1"/>
    <property type="molecule type" value="Genomic_DNA"/>
</dbReference>